<dbReference type="Gene3D" id="3.40.800.10">
    <property type="entry name" value="Ureohydrolase domain"/>
    <property type="match status" value="1"/>
</dbReference>
<protein>
    <submittedName>
        <fullName evidence="5">Arginase/agmatinase/formiminoglutamase</fullName>
    </submittedName>
</protein>
<evidence type="ECO:0000256" key="3">
    <source>
        <dbReference type="ARBA" id="ARBA00023211"/>
    </source>
</evidence>
<dbReference type="PRINTS" id="PR00116">
    <property type="entry name" value="ARGINASE"/>
</dbReference>
<dbReference type="EMBL" id="FLQR01000010">
    <property type="protein sequence ID" value="SBS74490.1"/>
    <property type="molecule type" value="Genomic_DNA"/>
</dbReference>
<dbReference type="SUPFAM" id="SSF52768">
    <property type="entry name" value="Arginase/deacetylase"/>
    <property type="match status" value="1"/>
</dbReference>
<dbReference type="InterPro" id="IPR006035">
    <property type="entry name" value="Ureohydrolase"/>
</dbReference>
<dbReference type="InterPro" id="IPR023696">
    <property type="entry name" value="Ureohydrolase_dom_sf"/>
</dbReference>
<dbReference type="Pfam" id="PF00491">
    <property type="entry name" value="Arginase"/>
    <property type="match status" value="1"/>
</dbReference>
<dbReference type="GO" id="GO:0005829">
    <property type="term" value="C:cytosol"/>
    <property type="evidence" value="ECO:0007669"/>
    <property type="project" value="TreeGrafter"/>
</dbReference>
<comment type="similarity">
    <text evidence="4">Belongs to the arginase family.</text>
</comment>
<gene>
    <name evidence="5" type="ORF">MIPYR_60172</name>
</gene>
<keyword evidence="2" id="KW-0378">Hydrolase</keyword>
<proteinExistence type="inferred from homology"/>
<dbReference type="GO" id="GO:0030145">
    <property type="term" value="F:manganese ion binding"/>
    <property type="evidence" value="ECO:0007669"/>
    <property type="project" value="TreeGrafter"/>
</dbReference>
<dbReference type="PROSITE" id="PS51409">
    <property type="entry name" value="ARGINASE_2"/>
    <property type="match status" value="1"/>
</dbReference>
<evidence type="ECO:0000256" key="1">
    <source>
        <dbReference type="ARBA" id="ARBA00022723"/>
    </source>
</evidence>
<dbReference type="PANTHER" id="PTHR43782">
    <property type="entry name" value="ARGINASE"/>
    <property type="match status" value="1"/>
</dbReference>
<name>A0A1Y5PAI9_9MICO</name>
<dbReference type="GO" id="GO:0004053">
    <property type="term" value="F:arginase activity"/>
    <property type="evidence" value="ECO:0007669"/>
    <property type="project" value="TreeGrafter"/>
</dbReference>
<dbReference type="AlphaFoldDB" id="A0A1Y5PAI9"/>
<dbReference type="RefSeq" id="WP_295577557.1">
    <property type="nucleotide sequence ID" value="NZ_FLQR01000010.1"/>
</dbReference>
<evidence type="ECO:0000256" key="4">
    <source>
        <dbReference type="PROSITE-ProRule" id="PRU00742"/>
    </source>
</evidence>
<organism evidence="5">
    <name type="scientific">uncultured Microbacterium sp</name>
    <dbReference type="NCBI Taxonomy" id="191216"/>
    <lineage>
        <taxon>Bacteria</taxon>
        <taxon>Bacillati</taxon>
        <taxon>Actinomycetota</taxon>
        <taxon>Actinomycetes</taxon>
        <taxon>Micrococcales</taxon>
        <taxon>Microbacteriaceae</taxon>
        <taxon>Microbacterium</taxon>
        <taxon>environmental samples</taxon>
    </lineage>
</organism>
<dbReference type="PANTHER" id="PTHR43782:SF3">
    <property type="entry name" value="ARGINASE"/>
    <property type="match status" value="1"/>
</dbReference>
<evidence type="ECO:0000256" key="2">
    <source>
        <dbReference type="ARBA" id="ARBA00022801"/>
    </source>
</evidence>
<evidence type="ECO:0000313" key="5">
    <source>
        <dbReference type="EMBL" id="SBS74490.1"/>
    </source>
</evidence>
<reference evidence="5" key="1">
    <citation type="submission" date="2016-03" db="EMBL/GenBank/DDBJ databases">
        <authorList>
            <person name="Ploux O."/>
        </authorList>
    </citation>
    <scope>NUCLEOTIDE SEQUENCE</scope>
    <source>
        <strain evidence="5">UC1</strain>
    </source>
</reference>
<dbReference type="CDD" id="cd09999">
    <property type="entry name" value="Arginase-like_1"/>
    <property type="match status" value="1"/>
</dbReference>
<sequence length="275" mass="27575">MTRFVVVPQWQGSPAARAMLLIDGAEAIAGDLPRASSTRIDVPLEAGESLGSPVRRLSSLSRIRDLLAAELAEHAEQSGGEAAVVIGGDCGVAVPAIAHAAGRHPGMAVVWFDAHGDLHSPDTSPSGAFAGMALRAVFGDGELSTGGVVSADRVLLAGAREFEDAEAALIVATGLRVLTVAELGEPSALVDAVVATGADAVYIHIDLDVLDPAVMTGLTSAVPFGLAVADVTASIAALRERLPLAGASVCGFAPATPAAAVDDLGSILRIVGAVA</sequence>
<keyword evidence="1" id="KW-0479">Metal-binding</keyword>
<accession>A0A1Y5PAI9</accession>
<keyword evidence="3" id="KW-0464">Manganese</keyword>